<organism evidence="1">
    <name type="scientific">uncultured Mycobacteriales bacterium</name>
    <dbReference type="NCBI Taxonomy" id="581187"/>
    <lineage>
        <taxon>Bacteria</taxon>
        <taxon>Bacillati</taxon>
        <taxon>Actinomycetota</taxon>
        <taxon>Actinomycetes</taxon>
        <taxon>Mycobacteriales</taxon>
        <taxon>environmental samples</taxon>
    </lineage>
</organism>
<dbReference type="AlphaFoldDB" id="A0A6J4HU77"/>
<sequence length="104" mass="11162">MSRGRHEPAAATWPGPDELVREVTGMVRTALSDYGEWRGPIAPNARLDADLRMQSVEFAGLRAALAERWGPAADPEPLLRSLDLAGLAALTVADLAGHVHRAAR</sequence>
<proteinExistence type="predicted"/>
<reference evidence="1" key="1">
    <citation type="submission" date="2020-02" db="EMBL/GenBank/DDBJ databases">
        <authorList>
            <person name="Meier V. D."/>
        </authorList>
    </citation>
    <scope>NUCLEOTIDE SEQUENCE</scope>
    <source>
        <strain evidence="1">AVDCRST_MAG41</strain>
    </source>
</reference>
<protein>
    <recommendedName>
        <fullName evidence="2">Acyl carrier protein</fullName>
    </recommendedName>
</protein>
<evidence type="ECO:0008006" key="2">
    <source>
        <dbReference type="Google" id="ProtNLM"/>
    </source>
</evidence>
<name>A0A6J4HU77_9ACTN</name>
<gene>
    <name evidence="1" type="ORF">AVDCRST_MAG41-1106</name>
</gene>
<accession>A0A6J4HU77</accession>
<evidence type="ECO:0000313" key="1">
    <source>
        <dbReference type="EMBL" id="CAA9234066.1"/>
    </source>
</evidence>
<dbReference type="EMBL" id="CADCTP010000107">
    <property type="protein sequence ID" value="CAA9234066.1"/>
    <property type="molecule type" value="Genomic_DNA"/>
</dbReference>